<protein>
    <submittedName>
        <fullName evidence="2">Uncharacterized protein</fullName>
    </submittedName>
</protein>
<feature type="region of interest" description="Disordered" evidence="1">
    <location>
        <begin position="53"/>
        <end position="83"/>
    </location>
</feature>
<accession>A0A0A8YDJ0</accession>
<reference evidence="2" key="2">
    <citation type="journal article" date="2015" name="Data Brief">
        <title>Shoot transcriptome of the giant reed, Arundo donax.</title>
        <authorList>
            <person name="Barrero R.A."/>
            <person name="Guerrero F.D."/>
            <person name="Moolhuijzen P."/>
            <person name="Goolsby J.A."/>
            <person name="Tidwell J."/>
            <person name="Bellgard S.E."/>
            <person name="Bellgard M.I."/>
        </authorList>
    </citation>
    <scope>NUCLEOTIDE SEQUENCE</scope>
    <source>
        <tissue evidence="2">Shoot tissue taken approximately 20 cm above the soil surface</tissue>
    </source>
</reference>
<dbReference type="EMBL" id="GBRH01276763">
    <property type="protein sequence ID" value="JAD21132.1"/>
    <property type="molecule type" value="Transcribed_RNA"/>
</dbReference>
<name>A0A0A8YDJ0_ARUDO</name>
<dbReference type="AlphaFoldDB" id="A0A0A8YDJ0"/>
<evidence type="ECO:0000256" key="1">
    <source>
        <dbReference type="SAM" id="MobiDB-lite"/>
    </source>
</evidence>
<evidence type="ECO:0000313" key="2">
    <source>
        <dbReference type="EMBL" id="JAD21132.1"/>
    </source>
</evidence>
<proteinExistence type="predicted"/>
<reference evidence="2" key="1">
    <citation type="submission" date="2014-09" db="EMBL/GenBank/DDBJ databases">
        <authorList>
            <person name="Magalhaes I.L.F."/>
            <person name="Oliveira U."/>
            <person name="Santos F.R."/>
            <person name="Vidigal T.H.D.A."/>
            <person name="Brescovit A.D."/>
            <person name="Santos A.J."/>
        </authorList>
    </citation>
    <scope>NUCLEOTIDE SEQUENCE</scope>
    <source>
        <tissue evidence="2">Shoot tissue taken approximately 20 cm above the soil surface</tissue>
    </source>
</reference>
<sequence>MRKRALGTKAGSTGMNVEVTVAMGKLALAITAGFFITPPARSCCRPVALHVHRRRSPPLTSPAVGSPRPHLKIQNLGPHALPP</sequence>
<organism evidence="2">
    <name type="scientific">Arundo donax</name>
    <name type="common">Giant reed</name>
    <name type="synonym">Donax arundinaceus</name>
    <dbReference type="NCBI Taxonomy" id="35708"/>
    <lineage>
        <taxon>Eukaryota</taxon>
        <taxon>Viridiplantae</taxon>
        <taxon>Streptophyta</taxon>
        <taxon>Embryophyta</taxon>
        <taxon>Tracheophyta</taxon>
        <taxon>Spermatophyta</taxon>
        <taxon>Magnoliopsida</taxon>
        <taxon>Liliopsida</taxon>
        <taxon>Poales</taxon>
        <taxon>Poaceae</taxon>
        <taxon>PACMAD clade</taxon>
        <taxon>Arundinoideae</taxon>
        <taxon>Arundineae</taxon>
        <taxon>Arundo</taxon>
    </lineage>
</organism>